<dbReference type="SUPFAM" id="SSF63829">
    <property type="entry name" value="Calcium-dependent phosphotriesterase"/>
    <property type="match status" value="1"/>
</dbReference>
<dbReference type="InterPro" id="IPR011042">
    <property type="entry name" value="6-blade_b-propeller_TolB-like"/>
</dbReference>
<dbReference type="AlphaFoldDB" id="A0A0A5HUV8"/>
<evidence type="ECO:0000313" key="6">
    <source>
        <dbReference type="EMBL" id="KGY09342.1"/>
    </source>
</evidence>
<dbReference type="STRING" id="379097.SE23_20750"/>
<sequence length="712" mass="77171">MKLNQILQGLTLFLTAQGFTTYANAETPFTDCPSEAFLIQSPSSAPVAYGVNIDLGSYVVLDSSLGADKINAVGYSQHDDFIYGWDYGAQSLTKIDANFVKYPLSISKPTGAPASIYVGDVALDENAWYGYRPNYGLYRIDLVTQVMTLVANSSQFGNPAIYDLAFHPDNGLAYSIDANGYLWEIDVNSGTSTRLNQVLDKVELGYKLTFGAIYFDVDGNLYGSNNSNGYIFRININGSTSSAAFFAYGPSSNSNDGARCALAPVEPSIYTDFGDAPDSYQTSYAQLGARHGLSDLKLGALVDGESDGSPYPLSDDESDGSNDDDGIQFPVPVQVGQTSKIIATVNGASNDSVLNAWIDFDRDGSFESSERIISDLSVSDGTSDVFFSVPTWANVGQTWARFRLSNTSGIGPSGGVPAGEVEDYQVDITESGVVTENYPTGASHVTFAYEDQYPLVGDYDMNDVLMNVKFTEYQLEDQVIRLKIEGQIAALGGDNRSGFAIRLPNVARSDIKQDSVVLTVNNVEAEGAVLEEGTTDAVFIIHEDLWDITEAGEADNCTMFRTQTNCGTSYRPTWQLTLSMQNAISTDMMPAFPYDPFIFAAPGHYYGDVGLEVSGGYPGRGLEIHLKNKAPTSKFNPAYKSKGVDASSGSTHYHDANGLPWAIEIPISWKHPLERVNILEAYSQFAGFAQDNSGGTSPTWYANSNLNKIYQD</sequence>
<dbReference type="OrthoDB" id="1204817at2"/>
<dbReference type="Pfam" id="PF16130">
    <property type="entry name" value="DUF4842"/>
    <property type="match status" value="1"/>
</dbReference>
<feature type="compositionally biased region" description="Acidic residues" evidence="1">
    <location>
        <begin position="314"/>
        <end position="326"/>
    </location>
</feature>
<dbReference type="InterPro" id="IPR031025">
    <property type="entry name" value="LruC_dom"/>
</dbReference>
<comment type="caution">
    <text evidence="6">The sequence shown here is derived from an EMBL/GenBank/DDBJ whole genome shotgun (WGS) entry which is preliminary data.</text>
</comment>
<evidence type="ECO:0000313" key="7">
    <source>
        <dbReference type="Proteomes" id="UP000030451"/>
    </source>
</evidence>
<feature type="domain" description="GEVED" evidence="4">
    <location>
        <begin position="354"/>
        <end position="426"/>
    </location>
</feature>
<feature type="domain" description="DUF4842" evidence="3">
    <location>
        <begin position="477"/>
        <end position="701"/>
    </location>
</feature>
<evidence type="ECO:0000256" key="2">
    <source>
        <dbReference type="SAM" id="SignalP"/>
    </source>
</evidence>
<dbReference type="Pfam" id="PF21959">
    <property type="entry name" value="DUF6923"/>
    <property type="match status" value="1"/>
</dbReference>
<dbReference type="Pfam" id="PF20009">
    <property type="entry name" value="GEVED"/>
    <property type="match status" value="1"/>
</dbReference>
<keyword evidence="2" id="KW-0732">Signal</keyword>
<reference evidence="6 7" key="1">
    <citation type="submission" date="2014-10" db="EMBL/GenBank/DDBJ databases">
        <title>Genome sequencing of Vibrio sinaloensis T08.</title>
        <authorList>
            <person name="Chan K.-G."/>
            <person name="Mohamad N.I."/>
        </authorList>
    </citation>
    <scope>NUCLEOTIDE SEQUENCE [LARGE SCALE GENOMIC DNA]</scope>
    <source>
        <strain evidence="6 7">T08</strain>
    </source>
</reference>
<evidence type="ECO:0000259" key="5">
    <source>
        <dbReference type="Pfam" id="PF21959"/>
    </source>
</evidence>
<proteinExistence type="predicted"/>
<name>A0A0A5HUV8_PHOS4</name>
<evidence type="ECO:0000259" key="3">
    <source>
        <dbReference type="Pfam" id="PF16130"/>
    </source>
</evidence>
<dbReference type="NCBIfam" id="TIGR04456">
    <property type="entry name" value="LruC_dom"/>
    <property type="match status" value="1"/>
</dbReference>
<feature type="chain" id="PRO_5002023332" evidence="2">
    <location>
        <begin position="26"/>
        <end position="712"/>
    </location>
</feature>
<dbReference type="EMBL" id="JRWP01000008">
    <property type="protein sequence ID" value="KGY09342.1"/>
    <property type="molecule type" value="Genomic_DNA"/>
</dbReference>
<accession>A0A0A5HUV8</accession>
<dbReference type="InterPro" id="IPR054215">
    <property type="entry name" value="DUF6923"/>
</dbReference>
<dbReference type="Gene3D" id="2.120.10.30">
    <property type="entry name" value="TolB, C-terminal domain"/>
    <property type="match status" value="1"/>
</dbReference>
<protein>
    <submittedName>
        <fullName evidence="6">Uncharacterized protein</fullName>
    </submittedName>
</protein>
<dbReference type="RefSeq" id="WP_038190115.1">
    <property type="nucleotide sequence ID" value="NZ_JRWP01000008.1"/>
</dbReference>
<feature type="domain" description="DUF6923" evidence="5">
    <location>
        <begin position="71"/>
        <end position="261"/>
    </location>
</feature>
<dbReference type="InterPro" id="IPR045474">
    <property type="entry name" value="GEVED"/>
</dbReference>
<evidence type="ECO:0000259" key="4">
    <source>
        <dbReference type="Pfam" id="PF20009"/>
    </source>
</evidence>
<feature type="region of interest" description="Disordered" evidence="1">
    <location>
        <begin position="307"/>
        <end position="326"/>
    </location>
</feature>
<dbReference type="InterPro" id="IPR032295">
    <property type="entry name" value="DUF4842"/>
</dbReference>
<gene>
    <name evidence="6" type="ORF">NM06_08770</name>
</gene>
<feature type="signal peptide" evidence="2">
    <location>
        <begin position="1"/>
        <end position="25"/>
    </location>
</feature>
<dbReference type="Proteomes" id="UP000030451">
    <property type="component" value="Unassembled WGS sequence"/>
</dbReference>
<organism evidence="6 7">
    <name type="scientific">Photobacterium sp. (strain ATCC 43367)</name>
    <dbReference type="NCBI Taxonomy" id="379097"/>
    <lineage>
        <taxon>Bacteria</taxon>
        <taxon>Pseudomonadati</taxon>
        <taxon>Pseudomonadota</taxon>
        <taxon>Gammaproteobacteria</taxon>
        <taxon>Vibrionales</taxon>
        <taxon>Vibrionaceae</taxon>
        <taxon>Vibrio</taxon>
        <taxon>Vibrio oreintalis group</taxon>
    </lineage>
</organism>
<evidence type="ECO:0000256" key="1">
    <source>
        <dbReference type="SAM" id="MobiDB-lite"/>
    </source>
</evidence>